<comment type="caution">
    <text evidence="1">The sequence shown here is derived from an EMBL/GenBank/DDBJ whole genome shotgun (WGS) entry which is preliminary data.</text>
</comment>
<keyword evidence="1" id="KW-0808">Transferase</keyword>
<sequence length="214" mass="23426">MSAADLHARWQAHWHDILDASPLVTDPRPDPLPPCDSDARLHFGIWRLPATDCPAAFAPLPEGAALGERAALWPLDMRRLPRNEAHALLRTAVADLRLFGLDAPESDAPIRFETPFPDALDGTDAPTINMDDALWNMAAARSPAHEAALAFLSEPFYRAADSYDVAHWLMWPLVAPNDAPDVYYPFALLRAGGWAAGWHSDGALVLVETDISHA</sequence>
<dbReference type="eggNOG" id="ENOG5031D5B">
    <property type="taxonomic scope" value="Bacteria"/>
</dbReference>
<keyword evidence="1" id="KW-0328">Glycosyltransferase</keyword>
<organism evidence="1 2">
    <name type="scientific">Sagittula stellata (strain ATCC 700073 / DSM 11524 / E-37)</name>
    <dbReference type="NCBI Taxonomy" id="388399"/>
    <lineage>
        <taxon>Bacteria</taxon>
        <taxon>Pseudomonadati</taxon>
        <taxon>Pseudomonadota</taxon>
        <taxon>Alphaproteobacteria</taxon>
        <taxon>Rhodobacterales</taxon>
        <taxon>Roseobacteraceae</taxon>
        <taxon>Sagittula</taxon>
    </lineage>
</organism>
<dbReference type="RefSeq" id="WP_005855852.1">
    <property type="nucleotide sequence ID" value="NZ_AAYA01000002.1"/>
</dbReference>
<name>A3JYZ6_SAGS3</name>
<protein>
    <submittedName>
        <fullName evidence="1">Amidophosphoribosyltransferase</fullName>
        <ecNumber evidence="1">2.4.2.14</ecNumber>
    </submittedName>
</protein>
<accession>A3JYZ6</accession>
<dbReference type="Proteomes" id="UP000005713">
    <property type="component" value="Unassembled WGS sequence"/>
</dbReference>
<dbReference type="GO" id="GO:0004044">
    <property type="term" value="F:amidophosphoribosyltransferase activity"/>
    <property type="evidence" value="ECO:0007669"/>
    <property type="project" value="UniProtKB-EC"/>
</dbReference>
<proteinExistence type="predicted"/>
<evidence type="ECO:0000313" key="2">
    <source>
        <dbReference type="Proteomes" id="UP000005713"/>
    </source>
</evidence>
<reference evidence="1 2" key="1">
    <citation type="submission" date="2006-06" db="EMBL/GenBank/DDBJ databases">
        <authorList>
            <person name="Moran M.A."/>
            <person name="Ferriera S."/>
            <person name="Johnson J."/>
            <person name="Kravitz S."/>
            <person name="Beeson K."/>
            <person name="Sutton G."/>
            <person name="Rogers Y.-H."/>
            <person name="Friedman R."/>
            <person name="Frazier M."/>
            <person name="Venter J.C."/>
        </authorList>
    </citation>
    <scope>NUCLEOTIDE SEQUENCE [LARGE SCALE GENOMIC DNA]</scope>
    <source>
        <strain evidence="1 2">E-37</strain>
    </source>
</reference>
<dbReference type="EMBL" id="AAYA01000002">
    <property type="protein sequence ID" value="EBA09699.1"/>
    <property type="molecule type" value="Genomic_DNA"/>
</dbReference>
<dbReference type="AlphaFoldDB" id="A3JYZ6"/>
<gene>
    <name evidence="1" type="ORF">SSE37_07823</name>
</gene>
<dbReference type="EC" id="2.4.2.14" evidence="1"/>
<dbReference type="OrthoDB" id="7841259at2"/>
<keyword evidence="2" id="KW-1185">Reference proteome</keyword>
<evidence type="ECO:0000313" key="1">
    <source>
        <dbReference type="EMBL" id="EBA09699.1"/>
    </source>
</evidence>